<evidence type="ECO:0000313" key="3">
    <source>
        <dbReference type="Proteomes" id="UP000231469"/>
    </source>
</evidence>
<keyword evidence="1" id="KW-0472">Membrane</keyword>
<accession>A0A2M7VKZ5</accession>
<proteinExistence type="predicted"/>
<organism evidence="2 3">
    <name type="scientific">bacterium (Candidatus Gribaldobacteria) CG_4_10_14_0_2_um_filter_36_18</name>
    <dbReference type="NCBI Taxonomy" id="2014264"/>
    <lineage>
        <taxon>Bacteria</taxon>
        <taxon>Candidatus Gribaldobacteria</taxon>
    </lineage>
</organism>
<dbReference type="EMBL" id="PFPS01000029">
    <property type="protein sequence ID" value="PJA02453.1"/>
    <property type="molecule type" value="Genomic_DNA"/>
</dbReference>
<evidence type="ECO:0008006" key="4">
    <source>
        <dbReference type="Google" id="ProtNLM"/>
    </source>
</evidence>
<reference evidence="3" key="1">
    <citation type="submission" date="2017-09" db="EMBL/GenBank/DDBJ databases">
        <title>Depth-based differentiation of microbial function through sediment-hosted aquifers and enrichment of novel symbionts in the deep terrestrial subsurface.</title>
        <authorList>
            <person name="Probst A.J."/>
            <person name="Ladd B."/>
            <person name="Jarett J.K."/>
            <person name="Geller-Mcgrath D.E."/>
            <person name="Sieber C.M.K."/>
            <person name="Emerson J.B."/>
            <person name="Anantharaman K."/>
            <person name="Thomas B.C."/>
            <person name="Malmstrom R."/>
            <person name="Stieglmeier M."/>
            <person name="Klingl A."/>
            <person name="Woyke T."/>
            <person name="Ryan C.M."/>
            <person name="Banfield J.F."/>
        </authorList>
    </citation>
    <scope>NUCLEOTIDE SEQUENCE [LARGE SCALE GENOMIC DNA]</scope>
</reference>
<keyword evidence="1" id="KW-0812">Transmembrane</keyword>
<gene>
    <name evidence="2" type="ORF">COX73_00680</name>
</gene>
<dbReference type="Proteomes" id="UP000231469">
    <property type="component" value="Unassembled WGS sequence"/>
</dbReference>
<evidence type="ECO:0000313" key="2">
    <source>
        <dbReference type="EMBL" id="PJA02453.1"/>
    </source>
</evidence>
<name>A0A2M7VKZ5_9BACT</name>
<dbReference type="AlphaFoldDB" id="A0A2M7VKZ5"/>
<comment type="caution">
    <text evidence="2">The sequence shown here is derived from an EMBL/GenBank/DDBJ whole genome shotgun (WGS) entry which is preliminary data.</text>
</comment>
<feature type="transmembrane region" description="Helical" evidence="1">
    <location>
        <begin position="12"/>
        <end position="35"/>
    </location>
</feature>
<evidence type="ECO:0000256" key="1">
    <source>
        <dbReference type="SAM" id="Phobius"/>
    </source>
</evidence>
<keyword evidence="1" id="KW-1133">Transmembrane helix</keyword>
<sequence length="163" mass="18399">MSVNKNPKGIILIEVLVAISVITIGLVYLLGTYSFSLKISGSKKEFYRANLIAQECLEGVRNFRDNTNWSEDGLGTFTTSTPYHLEKTGPPLEWTLVSGEETIDGFTRRIVFDDVGRDSDGNIMEDGGIFDPDTKKITATVSWQYKGKPYQIELLTFFTNWRQ</sequence>
<protein>
    <recommendedName>
        <fullName evidence="4">Type II secretion system protein</fullName>
    </recommendedName>
</protein>